<dbReference type="GO" id="GO:0030867">
    <property type="term" value="C:rough endoplasmic reticulum membrane"/>
    <property type="evidence" value="ECO:0007669"/>
    <property type="project" value="UniProtKB-SubCell"/>
</dbReference>
<dbReference type="InterPro" id="IPR018936">
    <property type="entry name" value="PI3/4_kinase_CS"/>
</dbReference>
<dbReference type="Proteomes" id="UP000471633">
    <property type="component" value="Unassembled WGS sequence"/>
</dbReference>
<reference evidence="10" key="3">
    <citation type="submission" date="2021-06" db="EMBL/GenBank/DDBJ databases">
        <title>Chromosome-level genome assembly for S. haematobium.</title>
        <authorList>
            <person name="Stroehlein A.J."/>
        </authorList>
    </citation>
    <scope>NUCLEOTIDE SEQUENCE</scope>
</reference>
<dbReference type="EMBL" id="AMPZ03000008">
    <property type="protein sequence ID" value="KAH9579142.1"/>
    <property type="molecule type" value="Genomic_DNA"/>
</dbReference>
<feature type="region of interest" description="Disordered" evidence="8">
    <location>
        <begin position="532"/>
        <end position="557"/>
    </location>
</feature>
<evidence type="ECO:0000256" key="4">
    <source>
        <dbReference type="ARBA" id="ARBA00022777"/>
    </source>
</evidence>
<keyword evidence="3" id="KW-0808">Transferase</keyword>
<dbReference type="SUPFAM" id="SSF56112">
    <property type="entry name" value="Protein kinase-like (PK-like)"/>
    <property type="match status" value="1"/>
</dbReference>
<sequence length="1241" mass="139605">MPDISEYRLGSACRINNSDQFSEKAGSEASILDPSGSNALKLEECIVSVQELHHVVNDKASSDDNGSNNNNPNMEDVTCCCHDSRNECGILNDSNSSSWLRRLFTSSLFNLDMTIQYLFKSEDVNVQMYLADRLFGFPESDVDFYLLQLVSLYEKSPSLAEHLTNYFIYRCTKSVSFAINLVWLLDSFSSHSYNPLKRVSSILLNRPSSVPIFSYVSNQLYLMNSSDNSQSINSNSNNSKFIKLKSSSSAITPLQELDYHNSNNGDENYNTNVVPTPNTTTTNNSTELSNDNRFVYTAQTLRDLLLPIDETTWGSFIPQSIVNGSYNMGSYNNVNTHYTHNTSSPSSNCKLSPNIHHNIGHKRSTSDVTSLRNYHYYVDKSRHRVVMDQLDLMNNTETNQTITTITSNPNRWSSSQDSAVCLSTIDDVVNNPITTISNITNQISLNSICPIINHLSNQTNPLLNENRHSLHQLHLNNLNQNPIKSSMSMNKIITKEILPQSCLPKHSRSSVNLQQLNSSLCIMNDDNSAQIKSSSSLNQTATVRGENNHRNDVDRNLSSYSTNNITSDLMLGSLEGVPVLTTITLTKTKSINEARNNPTHTMESCSSTTESSSPLDSGLYMTANRCIHSSCDGVGVVDHGDDDDDNDNHGVKLQSPENSFHLPHCPHYHTTSSVMYRTLTLRNYLVPRIIPEWDFVDGLLRIARRLVPISPKEQRTAYLQAELANLNLHLPARVWLPVNKAGHIVLRIPPTAAVCLNSKDKAPFLIYVEILCCDDPSIISLPSRPITAASSKSSNSLSAVYPWNPNSHTGCFSSNEITENHEINVNTRTSDELSLRSSSISSNVSLSEELINPIEFNHHQHQHPHYHLTIDEMDERKEHTTKCTHDQFELNETIMKDDSFTATDSITVTNANRSKSPIYIGAGEIRNRLKEQCELQPHKSFRCDPEDPSAAVLKEPWHVKCERIRATSPWGSLPGWILTSAIVKVGDDLRQEQLAYQLLTVLKNIWSMEYVPLWLRPLTVVVISSDSGFIEPVPDTVSFHQIKRHAHLSLLDYMHREHGGDNSEEFLTAQRNFLHSCAAYCLVGYLFQVKDRHNGNILLDNQGHVIHIDYGFILSSSPGKNLGFETSPFKLTLEQIDVIGGLNSDLFEYFKFLLLRGLLAARKHMEQICVLVEIAHATCPQLPCFARGNGCRTITDLRQRFQLSRTEEQLKQLVDQMVHNSLNSVTTKLYDSFQYYTNGIQ</sequence>
<dbReference type="Gene3D" id="1.10.1070.11">
    <property type="entry name" value="Phosphatidylinositol 3-/4-kinase, catalytic domain"/>
    <property type="match status" value="1"/>
</dbReference>
<evidence type="ECO:0000259" key="9">
    <source>
        <dbReference type="PROSITE" id="PS50290"/>
    </source>
</evidence>
<feature type="compositionally biased region" description="Basic and acidic residues" evidence="8">
    <location>
        <begin position="546"/>
        <end position="555"/>
    </location>
</feature>
<evidence type="ECO:0000313" key="10">
    <source>
        <dbReference type="EMBL" id="KAH9579142.1"/>
    </source>
</evidence>
<dbReference type="RefSeq" id="XP_051064181.1">
    <property type="nucleotide sequence ID" value="XM_051217757.1"/>
</dbReference>
<dbReference type="EC" id="2.7.1.67" evidence="2"/>
<evidence type="ECO:0000256" key="7">
    <source>
        <dbReference type="ARBA" id="ARBA00039877"/>
    </source>
</evidence>
<dbReference type="AlphaFoldDB" id="A0A922IH11"/>
<accession>A0A922IH11</accession>
<dbReference type="Gene3D" id="1.25.40.70">
    <property type="entry name" value="Phosphatidylinositol 3-kinase, accessory domain (PIK)"/>
    <property type="match status" value="1"/>
</dbReference>
<evidence type="ECO:0000313" key="11">
    <source>
        <dbReference type="Proteomes" id="UP000471633"/>
    </source>
</evidence>
<dbReference type="Pfam" id="PF21245">
    <property type="entry name" value="PI4KB-PIK1_PIK"/>
    <property type="match status" value="1"/>
</dbReference>
<dbReference type="PROSITE" id="PS00915">
    <property type="entry name" value="PI3_4_KINASE_1"/>
    <property type="match status" value="1"/>
</dbReference>
<dbReference type="InterPro" id="IPR036940">
    <property type="entry name" value="PI3/4_kinase_cat_sf"/>
</dbReference>
<dbReference type="KEGG" id="shx:MS3_00009400"/>
<evidence type="ECO:0000256" key="2">
    <source>
        <dbReference type="ARBA" id="ARBA00012169"/>
    </source>
</evidence>
<dbReference type="GO" id="GO:0046854">
    <property type="term" value="P:phosphatidylinositol phosphate biosynthetic process"/>
    <property type="evidence" value="ECO:0007669"/>
    <property type="project" value="InterPro"/>
</dbReference>
<reference evidence="10" key="2">
    <citation type="journal article" date="2019" name="Gigascience">
        <title>High-quality Schistosoma haematobium genome achieved by single-molecule and long-range sequencing.</title>
        <authorList>
            <person name="Stroehlein A.J."/>
            <person name="Korhonen P.K."/>
            <person name="Chong T.M."/>
            <person name="Lim Y.L."/>
            <person name="Chan K.G."/>
            <person name="Webster B."/>
            <person name="Rollinson D."/>
            <person name="Brindley P.J."/>
            <person name="Gasser R.B."/>
            <person name="Young N.D."/>
        </authorList>
    </citation>
    <scope>NUCLEOTIDE SEQUENCE</scope>
</reference>
<dbReference type="Gene3D" id="3.30.1010.10">
    <property type="entry name" value="Phosphatidylinositol 3-kinase Catalytic Subunit, Chain A, domain 4"/>
    <property type="match status" value="1"/>
</dbReference>
<dbReference type="CDD" id="cd05168">
    <property type="entry name" value="PI4Kc_III_beta"/>
    <property type="match status" value="1"/>
</dbReference>
<evidence type="ECO:0000256" key="1">
    <source>
        <dbReference type="ARBA" id="ARBA00004450"/>
    </source>
</evidence>
<dbReference type="PANTHER" id="PTHR10048:SF22">
    <property type="entry name" value="PHOSPHATIDYLINOSITOL 4-KINASE BETA"/>
    <property type="match status" value="1"/>
</dbReference>
<evidence type="ECO:0000256" key="8">
    <source>
        <dbReference type="SAM" id="MobiDB-lite"/>
    </source>
</evidence>
<dbReference type="InterPro" id="IPR015433">
    <property type="entry name" value="PI3/4_kinase"/>
</dbReference>
<dbReference type="InterPro" id="IPR042236">
    <property type="entry name" value="PI3K_accessory_sf"/>
</dbReference>
<keyword evidence="11" id="KW-1185">Reference proteome</keyword>
<feature type="domain" description="PI3K/PI4K catalytic" evidence="9">
    <location>
        <begin position="955"/>
        <end position="1226"/>
    </location>
</feature>
<dbReference type="InterPro" id="IPR057754">
    <property type="entry name" value="PI4-kinase_beta/PIK1_cat"/>
</dbReference>
<keyword evidence="4" id="KW-0418">Kinase</keyword>
<comment type="subcellular location">
    <subcellularLocation>
        <location evidence="1">Mitochondrion outer membrane</location>
        <topology evidence="1">Peripheral membrane protein</topology>
    </subcellularLocation>
    <subcellularLocation>
        <location evidence="6">Rough endoplasmic reticulum membrane</location>
        <topology evidence="6">Peripheral membrane protein</topology>
    </subcellularLocation>
</comment>
<feature type="compositionally biased region" description="Polar residues" evidence="8">
    <location>
        <begin position="532"/>
        <end position="542"/>
    </location>
</feature>
<dbReference type="FunFam" id="1.10.1070.11:FF:000016">
    <property type="entry name" value="PIK1p Phosphatidylinositol 4-kinase"/>
    <property type="match status" value="1"/>
</dbReference>
<dbReference type="InterPro" id="IPR011009">
    <property type="entry name" value="Kinase-like_dom_sf"/>
</dbReference>
<comment type="catalytic activity">
    <reaction evidence="5">
        <text>a 1,2-diacyl-sn-glycero-3-phospho-(1D-myo-inositol) + ATP = a 1,2-diacyl-sn-glycero-3-phospho-(1D-myo-inositol 4-phosphate) + ADP + H(+)</text>
        <dbReference type="Rhea" id="RHEA:19877"/>
        <dbReference type="ChEBI" id="CHEBI:15378"/>
        <dbReference type="ChEBI" id="CHEBI:30616"/>
        <dbReference type="ChEBI" id="CHEBI:57880"/>
        <dbReference type="ChEBI" id="CHEBI:58178"/>
        <dbReference type="ChEBI" id="CHEBI:456216"/>
        <dbReference type="EC" id="2.7.1.67"/>
    </reaction>
    <physiologicalReaction direction="left-to-right" evidence="5">
        <dbReference type="Rhea" id="RHEA:19878"/>
    </physiologicalReaction>
</comment>
<dbReference type="PROSITE" id="PS50290">
    <property type="entry name" value="PI3_4_KINASE_3"/>
    <property type="match status" value="1"/>
</dbReference>
<dbReference type="InterPro" id="IPR049160">
    <property type="entry name" value="PI4KB-PIK1_PIK"/>
</dbReference>
<dbReference type="SMART" id="SM00146">
    <property type="entry name" value="PI3Kc"/>
    <property type="match status" value="1"/>
</dbReference>
<name>A0A922IH11_SCHHA</name>
<evidence type="ECO:0000256" key="5">
    <source>
        <dbReference type="ARBA" id="ARBA00036767"/>
    </source>
</evidence>
<dbReference type="SUPFAM" id="SSF48371">
    <property type="entry name" value="ARM repeat"/>
    <property type="match status" value="1"/>
</dbReference>
<proteinExistence type="predicted"/>
<dbReference type="GO" id="GO:0005741">
    <property type="term" value="C:mitochondrial outer membrane"/>
    <property type="evidence" value="ECO:0007669"/>
    <property type="project" value="UniProtKB-SubCell"/>
</dbReference>
<reference evidence="10" key="4">
    <citation type="journal article" date="2022" name="PLoS Pathog.">
        <title>Chromosome-level genome of Schistosoma haematobium underpins genome-wide explorations of molecular variation.</title>
        <authorList>
            <person name="Stroehlein A.J."/>
            <person name="Korhonen P.K."/>
            <person name="Lee V.V."/>
            <person name="Ralph S.A."/>
            <person name="Mentink-Kane M."/>
            <person name="You H."/>
            <person name="McManus D.P."/>
            <person name="Tchuente L.T."/>
            <person name="Stothard J.R."/>
            <person name="Kaur P."/>
            <person name="Dudchenko O."/>
            <person name="Aiden E.L."/>
            <person name="Yang B."/>
            <person name="Yang H."/>
            <person name="Emery A.M."/>
            <person name="Webster B.L."/>
            <person name="Brindley P.J."/>
            <person name="Rollinson D."/>
            <person name="Chang B.C.H."/>
            <person name="Gasser R.B."/>
            <person name="Young N.D."/>
        </authorList>
    </citation>
    <scope>NUCLEOTIDE SEQUENCE</scope>
</reference>
<dbReference type="PANTHER" id="PTHR10048">
    <property type="entry name" value="PHOSPHATIDYLINOSITOL KINASE"/>
    <property type="match status" value="1"/>
</dbReference>
<evidence type="ECO:0000256" key="6">
    <source>
        <dbReference type="ARBA" id="ARBA00037860"/>
    </source>
</evidence>
<protein>
    <recommendedName>
        <fullName evidence="7">Phosphatidylinositol 4-kinase beta</fullName>
        <ecNumber evidence="2">2.7.1.67</ecNumber>
    </recommendedName>
</protein>
<evidence type="ECO:0000256" key="3">
    <source>
        <dbReference type="ARBA" id="ARBA00022679"/>
    </source>
</evidence>
<organism evidence="10 11">
    <name type="scientific">Schistosoma haematobium</name>
    <name type="common">Blood fluke</name>
    <dbReference type="NCBI Taxonomy" id="6185"/>
    <lineage>
        <taxon>Eukaryota</taxon>
        <taxon>Metazoa</taxon>
        <taxon>Spiralia</taxon>
        <taxon>Lophotrochozoa</taxon>
        <taxon>Platyhelminthes</taxon>
        <taxon>Trematoda</taxon>
        <taxon>Digenea</taxon>
        <taxon>Strigeidida</taxon>
        <taxon>Schistosomatoidea</taxon>
        <taxon>Schistosomatidae</taxon>
        <taxon>Schistosoma</taxon>
    </lineage>
</organism>
<dbReference type="Pfam" id="PF00454">
    <property type="entry name" value="PI3_PI4_kinase"/>
    <property type="match status" value="1"/>
</dbReference>
<dbReference type="CTD" id="24588548"/>
<dbReference type="GO" id="GO:0048015">
    <property type="term" value="P:phosphatidylinositol-mediated signaling"/>
    <property type="evidence" value="ECO:0007669"/>
    <property type="project" value="TreeGrafter"/>
</dbReference>
<gene>
    <name evidence="10" type="primary">PI4KB_1</name>
    <name evidence="10" type="ORF">MS3_00009400</name>
</gene>
<reference evidence="10" key="1">
    <citation type="journal article" date="2012" name="Nat. Genet.">
        <title>Whole-genome sequence of Schistosoma haematobium.</title>
        <authorList>
            <person name="Young N.D."/>
            <person name="Jex A.R."/>
            <person name="Li B."/>
            <person name="Liu S."/>
            <person name="Yang L."/>
            <person name="Xiong Z."/>
            <person name="Li Y."/>
            <person name="Cantacessi C."/>
            <person name="Hall R.S."/>
            <person name="Xu X."/>
            <person name="Chen F."/>
            <person name="Wu X."/>
            <person name="Zerlotini A."/>
            <person name="Oliveira G."/>
            <person name="Hofmann A."/>
            <person name="Zhang G."/>
            <person name="Fang X."/>
            <person name="Kang Y."/>
            <person name="Campbell B.E."/>
            <person name="Loukas A."/>
            <person name="Ranganathan S."/>
            <person name="Rollinson D."/>
            <person name="Rinaldi G."/>
            <person name="Brindley P.J."/>
            <person name="Yang H."/>
            <person name="Wang J."/>
            <person name="Wang J."/>
            <person name="Gasser R.B."/>
        </authorList>
    </citation>
    <scope>NUCLEOTIDE SEQUENCE</scope>
</reference>
<dbReference type="InterPro" id="IPR016024">
    <property type="entry name" value="ARM-type_fold"/>
</dbReference>
<dbReference type="GO" id="GO:0004430">
    <property type="term" value="F:1-phosphatidylinositol 4-kinase activity"/>
    <property type="evidence" value="ECO:0007669"/>
    <property type="project" value="UniProtKB-EC"/>
</dbReference>
<dbReference type="GeneID" id="24588548"/>
<comment type="caution">
    <text evidence="10">The sequence shown here is derived from an EMBL/GenBank/DDBJ whole genome shotgun (WGS) entry which is preliminary data.</text>
</comment>
<dbReference type="InterPro" id="IPR000403">
    <property type="entry name" value="PI3/4_kinase_cat_dom"/>
</dbReference>